<evidence type="ECO:0000313" key="1">
    <source>
        <dbReference type="EMBL" id="EFF68270.1"/>
    </source>
</evidence>
<proteinExistence type="predicted"/>
<dbReference type="STRING" id="45851.BHV86_10060"/>
<gene>
    <name evidence="1" type="ORF">BUTYVIB_01540</name>
</gene>
<dbReference type="AlphaFoldDB" id="D4S0C2"/>
<protein>
    <submittedName>
        <fullName evidence="1">Uncharacterized protein</fullName>
    </submittedName>
</protein>
<evidence type="ECO:0000313" key="2">
    <source>
        <dbReference type="Proteomes" id="UP000006238"/>
    </source>
</evidence>
<accession>D4S0C2</accession>
<dbReference type="EMBL" id="ABWN01000030">
    <property type="protein sequence ID" value="EFF68270.1"/>
    <property type="molecule type" value="Genomic_DNA"/>
</dbReference>
<dbReference type="Proteomes" id="UP000006238">
    <property type="component" value="Unassembled WGS sequence"/>
</dbReference>
<sequence>MIALKRYVEYHKKFLGGRQMKMKKFFAAVLAVVMVLAVVTGCSKGSGKASADTQKKGMEATLQLKHKDSNGISDITLKSVAAGKEAAVSINGSVIVEGESYTVNSDKLLLVSDNKLYVNVKSLLDFIASYGKNMGIDGSQTDAVKEYIKEDYVYVDLDSMKDYLKEADSKPVIDTVNGLMDAFKDIAEVSGNDTLKQYTVTCKSAEDIVKIAEVLKKYIADNKSAWVDAAYEQYSKIDINDVMDKVADMVVSAMGQDESMSEMLKKQILANIDVSSYEISKEALAESYDKIEEMLDVDASDIKDFNGDATFKITSSGDRTYGISFEINGENGEYTYISYTLNKETFIDASAPDKAQNISDVVSDLVKGLAATK</sequence>
<reference evidence="1 2" key="1">
    <citation type="submission" date="2010-02" db="EMBL/GenBank/DDBJ databases">
        <authorList>
            <person name="Weinstock G."/>
            <person name="Sodergren E."/>
            <person name="Clifton S."/>
            <person name="Fulton L."/>
            <person name="Fulton B."/>
            <person name="Courtney L."/>
            <person name="Fronick C."/>
            <person name="Harrison M."/>
            <person name="Strong C."/>
            <person name="Farmer C."/>
            <person name="Delahaunty K."/>
            <person name="Markovic C."/>
            <person name="Hall O."/>
            <person name="Minx P."/>
            <person name="Tomlinson C."/>
            <person name="Mitreva M."/>
            <person name="Nelson J."/>
            <person name="Hou S."/>
            <person name="Wollam A."/>
            <person name="Pepin K.H."/>
            <person name="Johnson M."/>
            <person name="Bhonagiri V."/>
            <person name="Zhang X."/>
            <person name="Suruliraj S."/>
            <person name="Warren W."/>
            <person name="Chinwalla A."/>
            <person name="Mardis E.R."/>
            <person name="Wilson R.K."/>
        </authorList>
    </citation>
    <scope>NUCLEOTIDE SEQUENCE [LARGE SCALE GENOMIC DNA]</scope>
    <source>
        <strain evidence="1 2">DSM 2876</strain>
    </source>
</reference>
<keyword evidence="2" id="KW-1185">Reference proteome</keyword>
<comment type="caution">
    <text evidence="1">The sequence shown here is derived from an EMBL/GenBank/DDBJ whole genome shotgun (WGS) entry which is preliminary data.</text>
</comment>
<name>D4S0C2_9FIRM</name>
<dbReference type="HOGENOM" id="CLU_741194_0_0_9"/>
<organism evidence="1 2">
    <name type="scientific">Eshraghiella crossota DSM 2876</name>
    <dbReference type="NCBI Taxonomy" id="511680"/>
    <lineage>
        <taxon>Bacteria</taxon>
        <taxon>Bacillati</taxon>
        <taxon>Bacillota</taxon>
        <taxon>Clostridia</taxon>
        <taxon>Lachnospirales</taxon>
        <taxon>Lachnospiraceae</taxon>
        <taxon>Eshraghiella</taxon>
    </lineage>
</organism>